<dbReference type="Gene3D" id="1.20.1720.10">
    <property type="entry name" value="Multidrug resistance protein D"/>
    <property type="match status" value="1"/>
</dbReference>
<comment type="subcellular location">
    <subcellularLocation>
        <location evidence="1">Cell membrane</location>
        <topology evidence="1">Multi-pass membrane protein</topology>
    </subcellularLocation>
</comment>
<feature type="transmembrane region" description="Helical" evidence="7">
    <location>
        <begin position="303"/>
        <end position="324"/>
    </location>
</feature>
<feature type="transmembrane region" description="Helical" evidence="7">
    <location>
        <begin position="16"/>
        <end position="35"/>
    </location>
</feature>
<feature type="transmembrane region" description="Helical" evidence="7">
    <location>
        <begin position="172"/>
        <end position="190"/>
    </location>
</feature>
<dbReference type="InterPro" id="IPR036259">
    <property type="entry name" value="MFS_trans_sf"/>
</dbReference>
<feature type="transmembrane region" description="Helical" evidence="7">
    <location>
        <begin position="202"/>
        <end position="222"/>
    </location>
</feature>
<feature type="transmembrane region" description="Helical" evidence="7">
    <location>
        <begin position="361"/>
        <end position="386"/>
    </location>
</feature>
<dbReference type="PANTHER" id="PTHR42718:SF24">
    <property type="entry name" value="MAJOR FACILITATOR SUPERFAMILY (MFS) PROFILE DOMAIN-CONTAINING PROTEIN"/>
    <property type="match status" value="1"/>
</dbReference>
<feature type="transmembrane region" description="Helical" evidence="7">
    <location>
        <begin position="336"/>
        <end position="355"/>
    </location>
</feature>
<feature type="transmembrane region" description="Helical" evidence="7">
    <location>
        <begin position="82"/>
        <end position="106"/>
    </location>
</feature>
<feature type="transmembrane region" description="Helical" evidence="7">
    <location>
        <begin position="453"/>
        <end position="474"/>
    </location>
</feature>
<dbReference type="Pfam" id="PF07690">
    <property type="entry name" value="MFS_1"/>
    <property type="match status" value="1"/>
</dbReference>
<evidence type="ECO:0000256" key="3">
    <source>
        <dbReference type="ARBA" id="ARBA00022475"/>
    </source>
</evidence>
<keyword evidence="5 7" id="KW-1133">Transmembrane helix</keyword>
<dbReference type="InterPro" id="IPR011701">
    <property type="entry name" value="MFS"/>
</dbReference>
<dbReference type="GO" id="GO:0005886">
    <property type="term" value="C:plasma membrane"/>
    <property type="evidence" value="ECO:0007669"/>
    <property type="project" value="UniProtKB-SubCell"/>
</dbReference>
<evidence type="ECO:0000256" key="5">
    <source>
        <dbReference type="ARBA" id="ARBA00022989"/>
    </source>
</evidence>
<organism evidence="9 10">
    <name type="scientific">Levilactobacillus paucivorans</name>
    <dbReference type="NCBI Taxonomy" id="616990"/>
    <lineage>
        <taxon>Bacteria</taxon>
        <taxon>Bacillati</taxon>
        <taxon>Bacillota</taxon>
        <taxon>Bacilli</taxon>
        <taxon>Lactobacillales</taxon>
        <taxon>Lactobacillaceae</taxon>
        <taxon>Levilactobacillus</taxon>
    </lineage>
</organism>
<dbReference type="InterPro" id="IPR004638">
    <property type="entry name" value="EmrB-like"/>
</dbReference>
<keyword evidence="4 7" id="KW-0812">Transmembrane</keyword>
<dbReference type="AlphaFoldDB" id="A0A0R2L7N2"/>
<feature type="transmembrane region" description="Helical" evidence="7">
    <location>
        <begin position="270"/>
        <end position="291"/>
    </location>
</feature>
<dbReference type="CDD" id="cd17503">
    <property type="entry name" value="MFS_LmrB_MDR_like"/>
    <property type="match status" value="1"/>
</dbReference>
<feature type="transmembrane region" description="Helical" evidence="7">
    <location>
        <begin position="112"/>
        <end position="133"/>
    </location>
</feature>
<dbReference type="PATRIC" id="fig|616990.3.peg.1243"/>
<dbReference type="InterPro" id="IPR020846">
    <property type="entry name" value="MFS_dom"/>
</dbReference>
<reference evidence="9 10" key="1">
    <citation type="journal article" date="2015" name="Genome Announc.">
        <title>Expanding the biotechnology potential of lactobacilli through comparative genomics of 213 strains and associated genera.</title>
        <authorList>
            <person name="Sun Z."/>
            <person name="Harris H.M."/>
            <person name="McCann A."/>
            <person name="Guo C."/>
            <person name="Argimon S."/>
            <person name="Zhang W."/>
            <person name="Yang X."/>
            <person name="Jeffery I.B."/>
            <person name="Cooney J.C."/>
            <person name="Kagawa T.F."/>
            <person name="Liu W."/>
            <person name="Song Y."/>
            <person name="Salvetti E."/>
            <person name="Wrobel A."/>
            <person name="Rasinkangas P."/>
            <person name="Parkhill J."/>
            <person name="Rea M.C."/>
            <person name="O'Sullivan O."/>
            <person name="Ritari J."/>
            <person name="Douillard F.P."/>
            <person name="Paul Ross R."/>
            <person name="Yang R."/>
            <person name="Briner A.E."/>
            <person name="Felis G.E."/>
            <person name="de Vos W.M."/>
            <person name="Barrangou R."/>
            <person name="Klaenhammer T.R."/>
            <person name="Caufield P.W."/>
            <person name="Cui Y."/>
            <person name="Zhang H."/>
            <person name="O'Toole P.W."/>
        </authorList>
    </citation>
    <scope>NUCLEOTIDE SEQUENCE [LARGE SCALE GENOMIC DNA]</scope>
    <source>
        <strain evidence="9 10">DSM 22467</strain>
    </source>
</reference>
<feature type="domain" description="Major facilitator superfamily (MFS) profile" evidence="8">
    <location>
        <begin position="17"/>
        <end position="479"/>
    </location>
</feature>
<dbReference type="OrthoDB" id="9816041at2"/>
<dbReference type="GO" id="GO:0022857">
    <property type="term" value="F:transmembrane transporter activity"/>
    <property type="evidence" value="ECO:0007669"/>
    <property type="project" value="InterPro"/>
</dbReference>
<dbReference type="RefSeq" id="WP_057879289.1">
    <property type="nucleotide sequence ID" value="NZ_JQCA01000163.1"/>
</dbReference>
<gene>
    <name evidence="9" type="ORF">IV54_GL001155</name>
</gene>
<sequence>MGNALDTNGKPYNRSLLVILLLVGTFCTVLNQTILTTAFPTLMKTFDISTSTVQWLTTGFLLVNGIMIPISAWLLTTFSSKWLYISAMSTFLIGTITCWSAVNFPMLLTGRLIQAVGVGVSMPLLQTMMLTIFPANKRGTAMGLAGIVIGLAPAIGPTLSGWVIDNWSWRDLFGMIIPIVAIVILASFWIMRSVLETHKSPLDVLSAILSTIGFGSMLYGFSSVGDDGWGSLTVLSTLIIGFVFVGLFVWRQLVMDEPFLNFRVYKSKEFTIAAILSSVVNMAMVGVEMVIPLYLQMVKGMSAFHSGLTLLAGALMMGIMSPITGRAFDRFGAKHLATLGMFLLTVGTLPFVWITKDTSTVYIVVLYAIRMFGIAMVMMPSTTAGMNALPANMISHGTAVNNTQRQVASSVGTAILVSVLTNVTKNSMPAKHVLTTNPLSYAKGAIDATLSGYHAAFGIAIGFSVVALFVAFFLKGSNRSVRLADEDTKQGGAA</sequence>
<dbReference type="Proteomes" id="UP000051906">
    <property type="component" value="Unassembled WGS sequence"/>
</dbReference>
<evidence type="ECO:0000256" key="6">
    <source>
        <dbReference type="ARBA" id="ARBA00023136"/>
    </source>
</evidence>
<dbReference type="STRING" id="616990.IV54_GL001155"/>
<evidence type="ECO:0000256" key="2">
    <source>
        <dbReference type="ARBA" id="ARBA00022448"/>
    </source>
</evidence>
<dbReference type="Gene3D" id="1.20.1250.20">
    <property type="entry name" value="MFS general substrate transporter like domains"/>
    <property type="match status" value="1"/>
</dbReference>
<comment type="caution">
    <text evidence="9">The sequence shown here is derived from an EMBL/GenBank/DDBJ whole genome shotgun (WGS) entry which is preliminary data.</text>
</comment>
<dbReference type="SUPFAM" id="SSF103473">
    <property type="entry name" value="MFS general substrate transporter"/>
    <property type="match status" value="1"/>
</dbReference>
<keyword evidence="10" id="KW-1185">Reference proteome</keyword>
<dbReference type="PRINTS" id="PR01036">
    <property type="entry name" value="TCRTETB"/>
</dbReference>
<name>A0A0R2L7N2_9LACO</name>
<dbReference type="EMBL" id="JQCA01000163">
    <property type="protein sequence ID" value="KRN97855.1"/>
    <property type="molecule type" value="Genomic_DNA"/>
</dbReference>
<keyword evidence="2" id="KW-0813">Transport</keyword>
<accession>A0A0R2L7N2</accession>
<proteinExistence type="predicted"/>
<evidence type="ECO:0000313" key="10">
    <source>
        <dbReference type="Proteomes" id="UP000051906"/>
    </source>
</evidence>
<feature type="transmembrane region" description="Helical" evidence="7">
    <location>
        <begin position="407"/>
        <end position="424"/>
    </location>
</feature>
<evidence type="ECO:0000313" key="9">
    <source>
        <dbReference type="EMBL" id="KRN97855.1"/>
    </source>
</evidence>
<evidence type="ECO:0000256" key="4">
    <source>
        <dbReference type="ARBA" id="ARBA00022692"/>
    </source>
</evidence>
<keyword evidence="3" id="KW-1003">Cell membrane</keyword>
<feature type="transmembrane region" description="Helical" evidence="7">
    <location>
        <begin position="55"/>
        <end position="75"/>
    </location>
</feature>
<feature type="transmembrane region" description="Helical" evidence="7">
    <location>
        <begin position="228"/>
        <end position="250"/>
    </location>
</feature>
<protein>
    <submittedName>
        <fullName evidence="9">Major facilitator superfamily permease</fullName>
    </submittedName>
</protein>
<dbReference type="NCBIfam" id="TIGR00711">
    <property type="entry name" value="efflux_EmrB"/>
    <property type="match status" value="1"/>
</dbReference>
<feature type="transmembrane region" description="Helical" evidence="7">
    <location>
        <begin position="140"/>
        <end position="160"/>
    </location>
</feature>
<dbReference type="PANTHER" id="PTHR42718">
    <property type="entry name" value="MAJOR FACILITATOR SUPERFAMILY MULTIDRUG TRANSPORTER MFSC"/>
    <property type="match status" value="1"/>
</dbReference>
<evidence type="ECO:0000256" key="1">
    <source>
        <dbReference type="ARBA" id="ARBA00004651"/>
    </source>
</evidence>
<keyword evidence="6 7" id="KW-0472">Membrane</keyword>
<evidence type="ECO:0000259" key="8">
    <source>
        <dbReference type="PROSITE" id="PS50850"/>
    </source>
</evidence>
<evidence type="ECO:0000256" key="7">
    <source>
        <dbReference type="SAM" id="Phobius"/>
    </source>
</evidence>
<dbReference type="PROSITE" id="PS50850">
    <property type="entry name" value="MFS"/>
    <property type="match status" value="1"/>
</dbReference>